<reference evidence="6 7" key="1">
    <citation type="submission" date="2017-08" db="EMBL/GenBank/DDBJ databases">
        <title>Complete genome of Colwellia sp. NB097-1, a psychrophile bacterium ioslated from Bering Sea.</title>
        <authorList>
            <person name="Chen X."/>
        </authorList>
    </citation>
    <scope>NUCLEOTIDE SEQUENCE [LARGE SCALE GENOMIC DNA]</scope>
    <source>
        <strain evidence="6 7">NB097-1</strain>
    </source>
</reference>
<comment type="similarity">
    <text evidence="4">Belongs to the cyclic nucleotide phosphodiesterase class-III family.</text>
</comment>
<keyword evidence="3" id="KW-0408">Iron</keyword>
<dbReference type="GO" id="GO:0016787">
    <property type="term" value="F:hydrolase activity"/>
    <property type="evidence" value="ECO:0007669"/>
    <property type="project" value="UniProtKB-KW"/>
</dbReference>
<keyword evidence="1" id="KW-0479">Metal-binding</keyword>
<dbReference type="PANTHER" id="PTHR42988">
    <property type="entry name" value="PHOSPHOHYDROLASE"/>
    <property type="match status" value="1"/>
</dbReference>
<dbReference type="EMBL" id="CP020465">
    <property type="protein sequence ID" value="ASP48546.1"/>
    <property type="molecule type" value="Genomic_DNA"/>
</dbReference>
<gene>
    <name evidence="6" type="ORF">B5D82_12675</name>
</gene>
<evidence type="ECO:0000313" key="6">
    <source>
        <dbReference type="EMBL" id="ASP48546.1"/>
    </source>
</evidence>
<keyword evidence="7" id="KW-1185">Reference proteome</keyword>
<name>A0A222G9H3_9GAMM</name>
<dbReference type="RefSeq" id="WP_081152002.1">
    <property type="nucleotide sequence ID" value="NZ_CP020465.1"/>
</dbReference>
<dbReference type="Pfam" id="PF00149">
    <property type="entry name" value="Metallophos"/>
    <property type="match status" value="1"/>
</dbReference>
<evidence type="ECO:0000259" key="5">
    <source>
        <dbReference type="Pfam" id="PF00149"/>
    </source>
</evidence>
<evidence type="ECO:0000313" key="7">
    <source>
        <dbReference type="Proteomes" id="UP000202259"/>
    </source>
</evidence>
<dbReference type="SUPFAM" id="SSF56300">
    <property type="entry name" value="Metallo-dependent phosphatases"/>
    <property type="match status" value="1"/>
</dbReference>
<dbReference type="InterPro" id="IPR029052">
    <property type="entry name" value="Metallo-depent_PP-like"/>
</dbReference>
<dbReference type="KEGG" id="cber:B5D82_12675"/>
<dbReference type="InterPro" id="IPR050884">
    <property type="entry name" value="CNP_phosphodiesterase-III"/>
</dbReference>
<evidence type="ECO:0000256" key="2">
    <source>
        <dbReference type="ARBA" id="ARBA00022801"/>
    </source>
</evidence>
<dbReference type="OrthoDB" id="9784378at2"/>
<evidence type="ECO:0000256" key="3">
    <source>
        <dbReference type="ARBA" id="ARBA00023004"/>
    </source>
</evidence>
<evidence type="ECO:0000256" key="4">
    <source>
        <dbReference type="ARBA" id="ARBA00025742"/>
    </source>
</evidence>
<keyword evidence="2" id="KW-0378">Hydrolase</keyword>
<dbReference type="InterPro" id="IPR004843">
    <property type="entry name" value="Calcineurin-like_PHP"/>
</dbReference>
<accession>A0A222G9H3</accession>
<dbReference type="PANTHER" id="PTHR42988:SF2">
    <property type="entry name" value="CYCLIC NUCLEOTIDE PHOSPHODIESTERASE CBUA0032-RELATED"/>
    <property type="match status" value="1"/>
</dbReference>
<evidence type="ECO:0000256" key="1">
    <source>
        <dbReference type="ARBA" id="ARBA00022723"/>
    </source>
</evidence>
<protein>
    <recommendedName>
        <fullName evidence="5">Calcineurin-like phosphoesterase domain-containing protein</fullName>
    </recommendedName>
</protein>
<organism evidence="6 7">
    <name type="scientific">Cognaticolwellia beringensis</name>
    <dbReference type="NCBI Taxonomy" id="1967665"/>
    <lineage>
        <taxon>Bacteria</taxon>
        <taxon>Pseudomonadati</taxon>
        <taxon>Pseudomonadota</taxon>
        <taxon>Gammaproteobacteria</taxon>
        <taxon>Alteromonadales</taxon>
        <taxon>Colwelliaceae</taxon>
        <taxon>Cognaticolwellia</taxon>
    </lineage>
</organism>
<proteinExistence type="inferred from homology"/>
<sequence length="256" mass="28298">MLQKIIPKALTVAQLSDSHLFADRNGKHHQANVYQNLKNVLLAIKKQPLIDAIVFTGDLTQDHTAASYELFVNAFEECEITTPVYYVAGNHDEPALLKKYLASAPFCQDSVIENDYWQVLLLESKSATPAGIIDEVECDRAGSIINSTKSQLLLTHHHAVDAGFFIDHHGLLNKAPLQQLLTEYPSIKALGCGHIHQALTLPVKLPDREINLYACPATSIQFDVNSETAKSNGQPPGYQLFTLTETGEITCKVFFV</sequence>
<dbReference type="Proteomes" id="UP000202259">
    <property type="component" value="Chromosome"/>
</dbReference>
<feature type="domain" description="Calcineurin-like phosphoesterase" evidence="5">
    <location>
        <begin position="11"/>
        <end position="197"/>
    </location>
</feature>
<dbReference type="AlphaFoldDB" id="A0A222G9H3"/>
<dbReference type="GO" id="GO:0046872">
    <property type="term" value="F:metal ion binding"/>
    <property type="evidence" value="ECO:0007669"/>
    <property type="project" value="UniProtKB-KW"/>
</dbReference>
<dbReference type="Gene3D" id="3.60.21.10">
    <property type="match status" value="1"/>
</dbReference>